<dbReference type="InterPro" id="IPR009057">
    <property type="entry name" value="Homeodomain-like_sf"/>
</dbReference>
<evidence type="ECO:0000256" key="1">
    <source>
        <dbReference type="ARBA" id="ARBA00023015"/>
    </source>
</evidence>
<dbReference type="PROSITE" id="PS01124">
    <property type="entry name" value="HTH_ARAC_FAMILY_2"/>
    <property type="match status" value="1"/>
</dbReference>
<evidence type="ECO:0000313" key="7">
    <source>
        <dbReference type="Proteomes" id="UP000778797"/>
    </source>
</evidence>
<name>A0ABS8EM14_9FLAO</name>
<sequence>MKTFLDFSLTTGIIITSIILFVLLKQKNKSQAKKVLLSIFILIFLEFVFSYSYLNKIVVLILTTYILETSIVVLIGPLLFLYVKAITKNSKLIFKENLVHFIFPFIFICVISIPGFIDLVNKSYSFKYLQILDPIVSFSILYSLFYILYSLKILKRFSRLVKHSYSNLNNKDLKWIEYFLKGTILIISIDIITTSYELLLGELDWNIGYLTIIPIVFLIAYLGYYGISQTKVLLPNFLLTELNKGQTSEIKKKQIEYDKSEMNALEVALKKLMSDEKPYLTENLTLRYLAELLSTSDKKLSLLLNQHMNISFYDYINSYRVNEVKRMIDNNISETYTLLAIAYDCGFNSKTSFNRIFKKITGLSPSAYKKQLKPI</sequence>
<evidence type="ECO:0000259" key="5">
    <source>
        <dbReference type="PROSITE" id="PS01124"/>
    </source>
</evidence>
<keyword evidence="4" id="KW-0472">Membrane</keyword>
<dbReference type="Gene3D" id="1.10.10.60">
    <property type="entry name" value="Homeodomain-like"/>
    <property type="match status" value="2"/>
</dbReference>
<proteinExistence type="predicted"/>
<keyword evidence="1" id="KW-0805">Transcription regulation</keyword>
<dbReference type="SMART" id="SM00342">
    <property type="entry name" value="HTH_ARAC"/>
    <property type="match status" value="1"/>
</dbReference>
<feature type="transmembrane region" description="Helical" evidence="4">
    <location>
        <begin position="129"/>
        <end position="154"/>
    </location>
</feature>
<keyword evidence="4" id="KW-1133">Transmembrane helix</keyword>
<feature type="transmembrane region" description="Helical" evidence="4">
    <location>
        <begin position="36"/>
        <end position="54"/>
    </location>
</feature>
<dbReference type="RefSeq" id="WP_227476500.1">
    <property type="nucleotide sequence ID" value="NZ_JAFMPT010000005.1"/>
</dbReference>
<keyword evidence="2" id="KW-0238">DNA-binding</keyword>
<protein>
    <submittedName>
        <fullName evidence="6">AraC family transcriptional regulator</fullName>
    </submittedName>
</protein>
<feature type="transmembrane region" description="Helical" evidence="4">
    <location>
        <begin position="98"/>
        <end position="117"/>
    </location>
</feature>
<dbReference type="InterPro" id="IPR020449">
    <property type="entry name" value="Tscrpt_reg_AraC-type_HTH"/>
</dbReference>
<comment type="caution">
    <text evidence="6">The sequence shown here is derived from an EMBL/GenBank/DDBJ whole genome shotgun (WGS) entry which is preliminary data.</text>
</comment>
<dbReference type="InterPro" id="IPR018062">
    <property type="entry name" value="HTH_AraC-typ_CS"/>
</dbReference>
<gene>
    <name evidence="6" type="ORF">J1C55_05565</name>
</gene>
<dbReference type="PRINTS" id="PR00032">
    <property type="entry name" value="HTHARAC"/>
</dbReference>
<feature type="transmembrane region" description="Helical" evidence="4">
    <location>
        <begin position="6"/>
        <end position="24"/>
    </location>
</feature>
<dbReference type="EMBL" id="JAFMPT010000005">
    <property type="protein sequence ID" value="MCC1484052.1"/>
    <property type="molecule type" value="Genomic_DNA"/>
</dbReference>
<reference evidence="7" key="1">
    <citation type="submission" date="2021-03" db="EMBL/GenBank/DDBJ databases">
        <title>Genome of Cognatishimia sp. F0-27.</title>
        <authorList>
            <person name="Ping X."/>
        </authorList>
    </citation>
    <scope>NUCLEOTIDE SEQUENCE [LARGE SCALE GENOMIC DNA]</scope>
    <source>
        <strain evidence="7">E313</strain>
    </source>
</reference>
<dbReference type="Proteomes" id="UP000778797">
    <property type="component" value="Unassembled WGS sequence"/>
</dbReference>
<evidence type="ECO:0000313" key="6">
    <source>
        <dbReference type="EMBL" id="MCC1484052.1"/>
    </source>
</evidence>
<feature type="transmembrane region" description="Helical" evidence="4">
    <location>
        <begin position="207"/>
        <end position="227"/>
    </location>
</feature>
<feature type="domain" description="HTH araC/xylS-type" evidence="5">
    <location>
        <begin position="270"/>
        <end position="371"/>
    </location>
</feature>
<reference evidence="7" key="2">
    <citation type="submission" date="2023-07" db="EMBL/GenBank/DDBJ databases">
        <title>Genome of Winogradskyella sp. E313.</title>
        <authorList>
            <person name="Zhou Y."/>
        </authorList>
    </citation>
    <scope>NUCLEOTIDE SEQUENCE [LARGE SCALE GENOMIC DNA]</scope>
    <source>
        <strain evidence="7">E313</strain>
    </source>
</reference>
<dbReference type="PANTHER" id="PTHR43280:SF29">
    <property type="entry name" value="ARAC-FAMILY TRANSCRIPTIONAL REGULATOR"/>
    <property type="match status" value="1"/>
</dbReference>
<keyword evidence="7" id="KW-1185">Reference proteome</keyword>
<feature type="transmembrane region" description="Helical" evidence="4">
    <location>
        <begin position="60"/>
        <end position="86"/>
    </location>
</feature>
<evidence type="ECO:0000256" key="2">
    <source>
        <dbReference type="ARBA" id="ARBA00023125"/>
    </source>
</evidence>
<organism evidence="6 7">
    <name type="scientific">Winogradskyella immobilis</name>
    <dbReference type="NCBI Taxonomy" id="2816852"/>
    <lineage>
        <taxon>Bacteria</taxon>
        <taxon>Pseudomonadati</taxon>
        <taxon>Bacteroidota</taxon>
        <taxon>Flavobacteriia</taxon>
        <taxon>Flavobacteriales</taxon>
        <taxon>Flavobacteriaceae</taxon>
        <taxon>Winogradskyella</taxon>
    </lineage>
</organism>
<accession>A0ABS8EM14</accession>
<keyword evidence="4" id="KW-0812">Transmembrane</keyword>
<evidence type="ECO:0000256" key="4">
    <source>
        <dbReference type="SAM" id="Phobius"/>
    </source>
</evidence>
<keyword evidence="3" id="KW-0804">Transcription</keyword>
<dbReference type="InterPro" id="IPR018060">
    <property type="entry name" value="HTH_AraC"/>
</dbReference>
<dbReference type="SUPFAM" id="SSF46689">
    <property type="entry name" value="Homeodomain-like"/>
    <property type="match status" value="1"/>
</dbReference>
<evidence type="ECO:0000256" key="3">
    <source>
        <dbReference type="ARBA" id="ARBA00023163"/>
    </source>
</evidence>
<dbReference type="Pfam" id="PF12833">
    <property type="entry name" value="HTH_18"/>
    <property type="match status" value="1"/>
</dbReference>
<dbReference type="PANTHER" id="PTHR43280">
    <property type="entry name" value="ARAC-FAMILY TRANSCRIPTIONAL REGULATOR"/>
    <property type="match status" value="1"/>
</dbReference>
<feature type="transmembrane region" description="Helical" evidence="4">
    <location>
        <begin position="175"/>
        <end position="195"/>
    </location>
</feature>
<dbReference type="PROSITE" id="PS00041">
    <property type="entry name" value="HTH_ARAC_FAMILY_1"/>
    <property type="match status" value="1"/>
</dbReference>